<evidence type="ECO:0000313" key="10">
    <source>
        <dbReference type="EMBL" id="CAF0913965.1"/>
    </source>
</evidence>
<keyword evidence="4" id="KW-0175">Coiled coil</keyword>
<dbReference type="Gene3D" id="3.90.280.10">
    <property type="entry name" value="PEBP-like"/>
    <property type="match status" value="1"/>
</dbReference>
<dbReference type="EMBL" id="CAJOBA010003775">
    <property type="protein sequence ID" value="CAF3692628.1"/>
    <property type="molecule type" value="Genomic_DNA"/>
</dbReference>
<name>A0A814L6K0_9BILA</name>
<evidence type="ECO:0000256" key="8">
    <source>
        <dbReference type="ARBA" id="ARBA00039444"/>
    </source>
</evidence>
<evidence type="ECO:0000256" key="5">
    <source>
        <dbReference type="ARBA" id="ARBA00023128"/>
    </source>
</evidence>
<dbReference type="FunFam" id="3.90.280.10:FF:000002">
    <property type="entry name" value="39S ribosomal protein L38, mitochondrial"/>
    <property type="match status" value="1"/>
</dbReference>
<dbReference type="Proteomes" id="UP000663829">
    <property type="component" value="Unassembled WGS sequence"/>
</dbReference>
<proteinExistence type="inferred from homology"/>
<evidence type="ECO:0000313" key="14">
    <source>
        <dbReference type="Proteomes" id="UP000663829"/>
    </source>
</evidence>
<evidence type="ECO:0000313" key="11">
    <source>
        <dbReference type="EMBL" id="CAF1061673.1"/>
    </source>
</evidence>
<dbReference type="PANTHER" id="PTHR11362">
    <property type="entry name" value="PHOSPHATIDYLETHANOLAMINE-BINDING PROTEIN"/>
    <property type="match status" value="1"/>
</dbReference>
<evidence type="ECO:0000313" key="12">
    <source>
        <dbReference type="EMBL" id="CAF3692628.1"/>
    </source>
</evidence>
<gene>
    <name evidence="11" type="ORF">GPM918_LOCUS16811</name>
    <name evidence="10" type="ORF">OVA965_LOCUS10269</name>
    <name evidence="13" type="ORF">SRO942_LOCUS16807</name>
    <name evidence="12" type="ORF">TMI583_LOCUS10267</name>
</gene>
<evidence type="ECO:0000256" key="7">
    <source>
        <dbReference type="ARBA" id="ARBA00038016"/>
    </source>
</evidence>
<comment type="caution">
    <text evidence="11">The sequence shown here is derived from an EMBL/GenBank/DDBJ whole genome shotgun (WGS) entry which is preliminary data.</text>
</comment>
<evidence type="ECO:0000313" key="13">
    <source>
        <dbReference type="EMBL" id="CAF3829847.1"/>
    </source>
</evidence>
<dbReference type="InterPro" id="IPR035810">
    <property type="entry name" value="PEBP_euk"/>
</dbReference>
<dbReference type="EMBL" id="CAJNOK010003773">
    <property type="protein sequence ID" value="CAF0913965.1"/>
    <property type="molecule type" value="Genomic_DNA"/>
</dbReference>
<reference evidence="11" key="1">
    <citation type="submission" date="2021-02" db="EMBL/GenBank/DDBJ databases">
        <authorList>
            <person name="Nowell W R."/>
        </authorList>
    </citation>
    <scope>NUCLEOTIDE SEQUENCE</scope>
</reference>
<organism evidence="11 14">
    <name type="scientific">Didymodactylos carnosus</name>
    <dbReference type="NCBI Taxonomy" id="1234261"/>
    <lineage>
        <taxon>Eukaryota</taxon>
        <taxon>Metazoa</taxon>
        <taxon>Spiralia</taxon>
        <taxon>Gnathifera</taxon>
        <taxon>Rotifera</taxon>
        <taxon>Eurotatoria</taxon>
        <taxon>Bdelloidea</taxon>
        <taxon>Philodinida</taxon>
        <taxon>Philodinidae</taxon>
        <taxon>Didymodactylos</taxon>
    </lineage>
</organism>
<comment type="similarity">
    <text evidence="7">Belongs to the phosphatidylethanolamine-binding protein family. Mitochondrion-specific ribosomal protein mL38 subfamily.</text>
</comment>
<dbReference type="AlphaFoldDB" id="A0A814L6K0"/>
<dbReference type="InterPro" id="IPR008914">
    <property type="entry name" value="PEBP"/>
</dbReference>
<evidence type="ECO:0000256" key="6">
    <source>
        <dbReference type="ARBA" id="ARBA00023274"/>
    </source>
</evidence>
<dbReference type="EMBL" id="CAJNOQ010004491">
    <property type="protein sequence ID" value="CAF1061673.1"/>
    <property type="molecule type" value="Genomic_DNA"/>
</dbReference>
<evidence type="ECO:0000256" key="1">
    <source>
        <dbReference type="ARBA" id="ARBA00004173"/>
    </source>
</evidence>
<evidence type="ECO:0000256" key="9">
    <source>
        <dbReference type="ARBA" id="ARBA00041206"/>
    </source>
</evidence>
<dbReference type="Proteomes" id="UP000682733">
    <property type="component" value="Unassembled WGS sequence"/>
</dbReference>
<dbReference type="Pfam" id="PF01161">
    <property type="entry name" value="PBP"/>
    <property type="match status" value="1"/>
</dbReference>
<keyword evidence="14" id="KW-1185">Reference proteome</keyword>
<evidence type="ECO:0000256" key="3">
    <source>
        <dbReference type="ARBA" id="ARBA00022980"/>
    </source>
</evidence>
<sequence length="442" mass="52902">MVSLQHWSILCRLVGSSVKINQNFIRHARVIPIPDPMPYTTAIWRKRYPYRHRGQFEVHHDETYTKDMELKTLAERKKEYNPNPLNVKSVNIGVPHIPINEKLRKEEHKKRIAHYTAQRERADLKKQHYDGTLQLPLDEVRQDFVNSSIARLTVHTIAEHYNIYQDLFKHGYFIPQIMLNIVYPYQNDEVTPVFSGNRLYAKDASKKPFVEFTSPNETDLFTLVFTNLDGHLQQDDSEVLHWFVGNIPGSQIDKGETLCSYLPPFPPNGTGWHRCVFVLYKQNEKINFTEKYQQLPGESVSLEKRTFRTSEFFDKMHNYLRPIGLSFFQCHWDSSVKDVFHHVLKMKEPHYEFDFEARHLPPQEFSVEYKPFNWYLDQYRDRKDVNEEVIKHYLEVTCPFNGYPKISKYLVAVPNEKWFPDWYKYERVRYHKRQGKWAMMPF</sequence>
<evidence type="ECO:0000256" key="4">
    <source>
        <dbReference type="ARBA" id="ARBA00023054"/>
    </source>
</evidence>
<dbReference type="CDD" id="cd00866">
    <property type="entry name" value="PEBP_euk"/>
    <property type="match status" value="1"/>
</dbReference>
<protein>
    <recommendedName>
        <fullName evidence="8">Large ribosomal subunit protein mL38</fullName>
    </recommendedName>
    <alternativeName>
        <fullName evidence="9">39S ribosomal protein L38, mitochondrial</fullName>
    </alternativeName>
</protein>
<dbReference type="EMBL" id="CAJOBC010004489">
    <property type="protein sequence ID" value="CAF3829847.1"/>
    <property type="molecule type" value="Genomic_DNA"/>
</dbReference>
<keyword evidence="2" id="KW-0809">Transit peptide</keyword>
<accession>A0A814L6K0</accession>
<dbReference type="Proteomes" id="UP000677228">
    <property type="component" value="Unassembled WGS sequence"/>
</dbReference>
<comment type="subcellular location">
    <subcellularLocation>
        <location evidence="1">Mitochondrion</location>
    </subcellularLocation>
</comment>
<dbReference type="SUPFAM" id="SSF49777">
    <property type="entry name" value="PEBP-like"/>
    <property type="match status" value="1"/>
</dbReference>
<keyword evidence="5" id="KW-0496">Mitochondrion</keyword>
<dbReference type="OrthoDB" id="2153661at2759"/>
<dbReference type="GO" id="GO:0005762">
    <property type="term" value="C:mitochondrial large ribosomal subunit"/>
    <property type="evidence" value="ECO:0007669"/>
    <property type="project" value="TreeGrafter"/>
</dbReference>
<evidence type="ECO:0000256" key="2">
    <source>
        <dbReference type="ARBA" id="ARBA00022946"/>
    </source>
</evidence>
<dbReference type="GO" id="GO:0005743">
    <property type="term" value="C:mitochondrial inner membrane"/>
    <property type="evidence" value="ECO:0007669"/>
    <property type="project" value="UniProtKB-ARBA"/>
</dbReference>
<dbReference type="Proteomes" id="UP000681722">
    <property type="component" value="Unassembled WGS sequence"/>
</dbReference>
<keyword evidence="6" id="KW-0687">Ribonucleoprotein</keyword>
<dbReference type="PANTHER" id="PTHR11362:SF133">
    <property type="entry name" value="LARGE RIBOSOMAL SUBUNIT PROTEIN ML38"/>
    <property type="match status" value="1"/>
</dbReference>
<dbReference type="InterPro" id="IPR036610">
    <property type="entry name" value="PEBP-like_sf"/>
</dbReference>
<keyword evidence="3" id="KW-0689">Ribosomal protein</keyword>